<dbReference type="PROSITE" id="PS50222">
    <property type="entry name" value="EF_HAND_2"/>
    <property type="match status" value="1"/>
</dbReference>
<evidence type="ECO:0000256" key="1">
    <source>
        <dbReference type="ARBA" id="ARBA00022837"/>
    </source>
</evidence>
<dbReference type="Gene3D" id="1.10.238.10">
    <property type="entry name" value="EF-hand"/>
    <property type="match status" value="1"/>
</dbReference>
<dbReference type="Proteomes" id="UP000224567">
    <property type="component" value="Unassembled WGS sequence"/>
</dbReference>
<proteinExistence type="predicted"/>
<dbReference type="InterPro" id="IPR002048">
    <property type="entry name" value="EF_hand_dom"/>
</dbReference>
<feature type="domain" description="EF-hand" evidence="2">
    <location>
        <begin position="80"/>
        <end position="115"/>
    </location>
</feature>
<accession>A0A2G2WI26</accession>
<dbReference type="STRING" id="33114.A0A2G2WI26"/>
<evidence type="ECO:0000259" key="2">
    <source>
        <dbReference type="PROSITE" id="PS50222"/>
    </source>
</evidence>
<dbReference type="InterPro" id="IPR018247">
    <property type="entry name" value="EF_Hand_1_Ca_BS"/>
</dbReference>
<dbReference type="SUPFAM" id="SSF47473">
    <property type="entry name" value="EF-hand"/>
    <property type="match status" value="1"/>
</dbReference>
<sequence>MYKLKSILVAANLVDDPVWVMNIVPAEAKNTIDSFRKRFKSSNNPVGKFLGQFKYLKKGKRKPKRIVSDFSWLSGFAAMELSSQLKLVFKFIDANGDGRISPLELKEILLSLGHHQEWKPAEKLAEVMV</sequence>
<name>A0A2G2WI26_CAPBA</name>
<organism evidence="3 4">
    <name type="scientific">Capsicum baccatum</name>
    <name type="common">Peruvian pepper</name>
    <dbReference type="NCBI Taxonomy" id="33114"/>
    <lineage>
        <taxon>Eukaryota</taxon>
        <taxon>Viridiplantae</taxon>
        <taxon>Streptophyta</taxon>
        <taxon>Embryophyta</taxon>
        <taxon>Tracheophyta</taxon>
        <taxon>Spermatophyta</taxon>
        <taxon>Magnoliopsida</taxon>
        <taxon>eudicotyledons</taxon>
        <taxon>Gunneridae</taxon>
        <taxon>Pentapetalae</taxon>
        <taxon>asterids</taxon>
        <taxon>lamiids</taxon>
        <taxon>Solanales</taxon>
        <taxon>Solanaceae</taxon>
        <taxon>Solanoideae</taxon>
        <taxon>Capsiceae</taxon>
        <taxon>Capsicum</taxon>
    </lineage>
</organism>
<reference evidence="3 4" key="1">
    <citation type="journal article" date="2017" name="Genome Biol.">
        <title>New reference genome sequences of hot pepper reveal the massive evolution of plant disease-resistance genes by retroduplication.</title>
        <authorList>
            <person name="Kim S."/>
            <person name="Park J."/>
            <person name="Yeom S.I."/>
            <person name="Kim Y.M."/>
            <person name="Seo E."/>
            <person name="Kim K.T."/>
            <person name="Kim M.S."/>
            <person name="Lee J.M."/>
            <person name="Cheong K."/>
            <person name="Shin H.S."/>
            <person name="Kim S.B."/>
            <person name="Han K."/>
            <person name="Lee J."/>
            <person name="Park M."/>
            <person name="Lee H.A."/>
            <person name="Lee H.Y."/>
            <person name="Lee Y."/>
            <person name="Oh S."/>
            <person name="Lee J.H."/>
            <person name="Choi E."/>
            <person name="Choi E."/>
            <person name="Lee S.E."/>
            <person name="Jeon J."/>
            <person name="Kim H."/>
            <person name="Choi G."/>
            <person name="Song H."/>
            <person name="Lee J."/>
            <person name="Lee S.C."/>
            <person name="Kwon J.K."/>
            <person name="Lee H.Y."/>
            <person name="Koo N."/>
            <person name="Hong Y."/>
            <person name="Kim R.W."/>
            <person name="Kang W.H."/>
            <person name="Huh J.H."/>
            <person name="Kang B.C."/>
            <person name="Yang T.J."/>
            <person name="Lee Y.H."/>
            <person name="Bennetzen J.L."/>
            <person name="Choi D."/>
        </authorList>
    </citation>
    <scope>NUCLEOTIDE SEQUENCE [LARGE SCALE GENOMIC DNA]</scope>
    <source>
        <strain evidence="4">cv. PBC81</strain>
    </source>
</reference>
<dbReference type="InterPro" id="IPR011992">
    <property type="entry name" value="EF-hand-dom_pair"/>
</dbReference>
<dbReference type="PROSITE" id="PS00018">
    <property type="entry name" value="EF_HAND_1"/>
    <property type="match status" value="1"/>
</dbReference>
<dbReference type="AlphaFoldDB" id="A0A2G2WI26"/>
<comment type="caution">
    <text evidence="3">The sequence shown here is derived from an EMBL/GenBank/DDBJ whole genome shotgun (WGS) entry which is preliminary data.</text>
</comment>
<dbReference type="SMART" id="SM00054">
    <property type="entry name" value="EFh"/>
    <property type="match status" value="1"/>
</dbReference>
<keyword evidence="4" id="KW-1185">Reference proteome</keyword>
<protein>
    <recommendedName>
        <fullName evidence="2">EF-hand domain-containing protein</fullName>
    </recommendedName>
</protein>
<evidence type="ECO:0000313" key="4">
    <source>
        <dbReference type="Proteomes" id="UP000224567"/>
    </source>
</evidence>
<dbReference type="Pfam" id="PF13202">
    <property type="entry name" value="EF-hand_5"/>
    <property type="match status" value="1"/>
</dbReference>
<reference evidence="4" key="2">
    <citation type="journal article" date="2017" name="J. Anim. Genet.">
        <title>Multiple reference genome sequences of hot pepper reveal the massive evolution of plant disease resistance genes by retroduplication.</title>
        <authorList>
            <person name="Kim S."/>
            <person name="Park J."/>
            <person name="Yeom S.-I."/>
            <person name="Kim Y.-M."/>
            <person name="Seo E."/>
            <person name="Kim K.-T."/>
            <person name="Kim M.-S."/>
            <person name="Lee J.M."/>
            <person name="Cheong K."/>
            <person name="Shin H.-S."/>
            <person name="Kim S.-B."/>
            <person name="Han K."/>
            <person name="Lee J."/>
            <person name="Park M."/>
            <person name="Lee H.-A."/>
            <person name="Lee H.-Y."/>
            <person name="Lee Y."/>
            <person name="Oh S."/>
            <person name="Lee J.H."/>
            <person name="Choi E."/>
            <person name="Choi E."/>
            <person name="Lee S.E."/>
            <person name="Jeon J."/>
            <person name="Kim H."/>
            <person name="Choi G."/>
            <person name="Song H."/>
            <person name="Lee J."/>
            <person name="Lee S.-C."/>
            <person name="Kwon J.-K."/>
            <person name="Lee H.-Y."/>
            <person name="Koo N."/>
            <person name="Hong Y."/>
            <person name="Kim R.W."/>
            <person name="Kang W.-H."/>
            <person name="Huh J.H."/>
            <person name="Kang B.-C."/>
            <person name="Yang T.-J."/>
            <person name="Lee Y.-H."/>
            <person name="Bennetzen J.L."/>
            <person name="Choi D."/>
        </authorList>
    </citation>
    <scope>NUCLEOTIDE SEQUENCE [LARGE SCALE GENOMIC DNA]</scope>
    <source>
        <strain evidence="4">cv. PBC81</strain>
    </source>
</reference>
<dbReference type="EMBL" id="MLFT02000006">
    <property type="protein sequence ID" value="PHT44891.1"/>
    <property type="molecule type" value="Genomic_DNA"/>
</dbReference>
<dbReference type="GO" id="GO:0005509">
    <property type="term" value="F:calcium ion binding"/>
    <property type="evidence" value="ECO:0007669"/>
    <property type="project" value="InterPro"/>
</dbReference>
<evidence type="ECO:0000313" key="3">
    <source>
        <dbReference type="EMBL" id="PHT44891.1"/>
    </source>
</evidence>
<gene>
    <name evidence="3" type="ORF">CQW23_14049</name>
</gene>
<keyword evidence="1" id="KW-0106">Calcium</keyword>